<dbReference type="SUPFAM" id="SSF46785">
    <property type="entry name" value="Winged helix' DNA-binding domain"/>
    <property type="match status" value="1"/>
</dbReference>
<dbReference type="SUPFAM" id="SSF48008">
    <property type="entry name" value="GntR ligand-binding domain-like"/>
    <property type="match status" value="1"/>
</dbReference>
<dbReference type="InterPro" id="IPR008920">
    <property type="entry name" value="TF_FadR/GntR_C"/>
</dbReference>
<evidence type="ECO:0000313" key="6">
    <source>
        <dbReference type="Proteomes" id="UP001520140"/>
    </source>
</evidence>
<dbReference type="SMART" id="SM00345">
    <property type="entry name" value="HTH_GNTR"/>
    <property type="match status" value="1"/>
</dbReference>
<dbReference type="PANTHER" id="PTHR43537:SF5">
    <property type="entry name" value="UXU OPERON TRANSCRIPTIONAL REGULATOR"/>
    <property type="match status" value="1"/>
</dbReference>
<name>A0ABS7NTM4_9NOCA</name>
<feature type="domain" description="HTH gntR-type" evidence="4">
    <location>
        <begin position="16"/>
        <end position="83"/>
    </location>
</feature>
<evidence type="ECO:0000256" key="1">
    <source>
        <dbReference type="ARBA" id="ARBA00023015"/>
    </source>
</evidence>
<evidence type="ECO:0000313" key="5">
    <source>
        <dbReference type="EMBL" id="MBY6320287.1"/>
    </source>
</evidence>
<evidence type="ECO:0000256" key="2">
    <source>
        <dbReference type="ARBA" id="ARBA00023125"/>
    </source>
</evidence>
<dbReference type="EMBL" id="JABUKG010000004">
    <property type="protein sequence ID" value="MBY6320287.1"/>
    <property type="molecule type" value="Genomic_DNA"/>
</dbReference>
<dbReference type="Pfam" id="PF07729">
    <property type="entry name" value="FCD"/>
    <property type="match status" value="1"/>
</dbReference>
<keyword evidence="1" id="KW-0805">Transcription regulation</keyword>
<dbReference type="InterPro" id="IPR011711">
    <property type="entry name" value="GntR_C"/>
</dbReference>
<dbReference type="PROSITE" id="PS50949">
    <property type="entry name" value="HTH_GNTR"/>
    <property type="match status" value="1"/>
</dbReference>
<dbReference type="Gene3D" id="1.20.120.530">
    <property type="entry name" value="GntR ligand-binding domain-like"/>
    <property type="match status" value="1"/>
</dbReference>
<evidence type="ECO:0000259" key="4">
    <source>
        <dbReference type="PROSITE" id="PS50949"/>
    </source>
</evidence>
<dbReference type="Pfam" id="PF00392">
    <property type="entry name" value="GntR"/>
    <property type="match status" value="1"/>
</dbReference>
<dbReference type="InterPro" id="IPR036388">
    <property type="entry name" value="WH-like_DNA-bd_sf"/>
</dbReference>
<dbReference type="InterPro" id="IPR000524">
    <property type="entry name" value="Tscrpt_reg_HTH_GntR"/>
</dbReference>
<dbReference type="PANTHER" id="PTHR43537">
    <property type="entry name" value="TRANSCRIPTIONAL REGULATOR, GNTR FAMILY"/>
    <property type="match status" value="1"/>
</dbReference>
<dbReference type="InterPro" id="IPR036390">
    <property type="entry name" value="WH_DNA-bd_sf"/>
</dbReference>
<proteinExistence type="predicted"/>
<keyword evidence="3" id="KW-0804">Transcription</keyword>
<evidence type="ECO:0000256" key="3">
    <source>
        <dbReference type="ARBA" id="ARBA00023163"/>
    </source>
</evidence>
<comment type="caution">
    <text evidence="5">The sequence shown here is derived from an EMBL/GenBank/DDBJ whole genome shotgun (WGS) entry which is preliminary data.</text>
</comment>
<dbReference type="RefSeq" id="WP_068100190.1">
    <property type="nucleotide sequence ID" value="NZ_JABUKE010000003.1"/>
</dbReference>
<reference evidence="5 6" key="1">
    <citation type="submission" date="2020-06" db="EMBL/GenBank/DDBJ databases">
        <title>Taxonomy, biology and ecology of Rhodococcus bacteria occurring in California pistachio and other woody hosts as revealed by genome sequence analyses.</title>
        <authorList>
            <person name="Gai Y."/>
            <person name="Riely B."/>
        </authorList>
    </citation>
    <scope>NUCLEOTIDE SEQUENCE [LARGE SCALE GENOMIC DNA]</scope>
    <source>
        <strain evidence="5 6">BP-284</strain>
    </source>
</reference>
<organism evidence="5 6">
    <name type="scientific">Rhodococcoides kroppenstedtii</name>
    <dbReference type="NCBI Taxonomy" id="293050"/>
    <lineage>
        <taxon>Bacteria</taxon>
        <taxon>Bacillati</taxon>
        <taxon>Actinomycetota</taxon>
        <taxon>Actinomycetes</taxon>
        <taxon>Mycobacteriales</taxon>
        <taxon>Nocardiaceae</taxon>
        <taxon>Rhodococcoides</taxon>
    </lineage>
</organism>
<gene>
    <name evidence="5" type="ORF">HQ605_05605</name>
</gene>
<dbReference type="Gene3D" id="1.10.10.10">
    <property type="entry name" value="Winged helix-like DNA-binding domain superfamily/Winged helix DNA-binding domain"/>
    <property type="match status" value="1"/>
</dbReference>
<protein>
    <submittedName>
        <fullName evidence="5">GntR family transcriptional regulator</fullName>
    </submittedName>
</protein>
<dbReference type="Proteomes" id="UP001520140">
    <property type="component" value="Unassembled WGS sequence"/>
</dbReference>
<sequence>MASGVLALDKLGPTGGRRTEQIMHAIRSAVDDGNMVAGELYSVYQLSEVLGVSRTPVRDALLVLEQIGLIKFERRQGFRILLPDPVDIAEIFDARLQLEVSAVRRAAVDASLPFLARLDAQMEQMLRAADAGESQSFALLDQDLHALILNEAGNKRIAEYVGSLRETTRLLGASTMQRTRSLRDVHEEHRPIIEAIRERDGDAAGRMMYEHLVATGRLLVAQAVDAQRSTADPERIWADVVIPSHVQL</sequence>
<dbReference type="SMART" id="SM00895">
    <property type="entry name" value="FCD"/>
    <property type="match status" value="1"/>
</dbReference>
<accession>A0ABS7NTM4</accession>
<keyword evidence="2" id="KW-0238">DNA-binding</keyword>
<keyword evidence="6" id="KW-1185">Reference proteome</keyword>